<dbReference type="RefSeq" id="WP_192600618.1">
    <property type="nucleotide sequence ID" value="NZ_JADBEL010000045.1"/>
</dbReference>
<reference evidence="1" key="1">
    <citation type="submission" date="2020-10" db="EMBL/GenBank/DDBJ databases">
        <title>Genomic Encyclopedia of Type Strains, Phase IV (KMG-IV): sequencing the most valuable type-strain genomes for metagenomic binning, comparative biology and taxonomic classification.</title>
        <authorList>
            <person name="Goeker M."/>
        </authorList>
    </citation>
    <scope>NUCLEOTIDE SEQUENCE</scope>
    <source>
        <strain evidence="1">DSM 13886</strain>
    </source>
</reference>
<dbReference type="Proteomes" id="UP000658225">
    <property type="component" value="Unassembled WGS sequence"/>
</dbReference>
<protein>
    <recommendedName>
        <fullName evidence="3">DUF5659 domain-containing protein</fullName>
    </recommendedName>
</protein>
<accession>A0A927MN32</accession>
<comment type="caution">
    <text evidence="1">The sequence shown here is derived from an EMBL/GenBank/DDBJ whole genome shotgun (WGS) entry which is preliminary data.</text>
</comment>
<organism evidence="1 2">
    <name type="scientific">Sporosarcina limicola</name>
    <dbReference type="NCBI Taxonomy" id="34101"/>
    <lineage>
        <taxon>Bacteria</taxon>
        <taxon>Bacillati</taxon>
        <taxon>Bacillota</taxon>
        <taxon>Bacilli</taxon>
        <taxon>Bacillales</taxon>
        <taxon>Caryophanaceae</taxon>
        <taxon>Sporosarcina</taxon>
    </lineage>
</organism>
<proteinExistence type="predicted"/>
<dbReference type="EMBL" id="JADBEL010000045">
    <property type="protein sequence ID" value="MBE1557031.1"/>
    <property type="molecule type" value="Genomic_DNA"/>
</dbReference>
<name>A0A927MN32_9BACL</name>
<keyword evidence="2" id="KW-1185">Reference proteome</keyword>
<dbReference type="AlphaFoldDB" id="A0A927MN32"/>
<evidence type="ECO:0008006" key="3">
    <source>
        <dbReference type="Google" id="ProtNLM"/>
    </source>
</evidence>
<sequence length="64" mass="7475">MSTIKSDDFFYCYTLKMSKYLKSKGIPYFLKAISIKDGSTFTMYQKGERLQQALDEFKNVKNAI</sequence>
<evidence type="ECO:0000313" key="1">
    <source>
        <dbReference type="EMBL" id="MBE1557031.1"/>
    </source>
</evidence>
<evidence type="ECO:0000313" key="2">
    <source>
        <dbReference type="Proteomes" id="UP000658225"/>
    </source>
</evidence>
<gene>
    <name evidence="1" type="ORF">H4683_004159</name>
</gene>